<evidence type="ECO:0000313" key="2">
    <source>
        <dbReference type="Proteomes" id="UP000275078"/>
    </source>
</evidence>
<dbReference type="Proteomes" id="UP000275078">
    <property type="component" value="Unassembled WGS sequence"/>
</dbReference>
<organism evidence="1 2">
    <name type="scientific">Ascobolus immersus RN42</name>
    <dbReference type="NCBI Taxonomy" id="1160509"/>
    <lineage>
        <taxon>Eukaryota</taxon>
        <taxon>Fungi</taxon>
        <taxon>Dikarya</taxon>
        <taxon>Ascomycota</taxon>
        <taxon>Pezizomycotina</taxon>
        <taxon>Pezizomycetes</taxon>
        <taxon>Pezizales</taxon>
        <taxon>Ascobolaceae</taxon>
        <taxon>Ascobolus</taxon>
    </lineage>
</organism>
<accession>A0A3N4HP76</accession>
<dbReference type="EMBL" id="ML119760">
    <property type="protein sequence ID" value="RPA75643.1"/>
    <property type="molecule type" value="Genomic_DNA"/>
</dbReference>
<dbReference type="AlphaFoldDB" id="A0A3N4HP76"/>
<name>A0A3N4HP76_ASCIM</name>
<gene>
    <name evidence="1" type="ORF">BJ508DRAFT_365555</name>
</gene>
<proteinExistence type="predicted"/>
<reference evidence="1 2" key="1">
    <citation type="journal article" date="2018" name="Nat. Ecol. Evol.">
        <title>Pezizomycetes genomes reveal the molecular basis of ectomycorrhizal truffle lifestyle.</title>
        <authorList>
            <person name="Murat C."/>
            <person name="Payen T."/>
            <person name="Noel B."/>
            <person name="Kuo A."/>
            <person name="Morin E."/>
            <person name="Chen J."/>
            <person name="Kohler A."/>
            <person name="Krizsan K."/>
            <person name="Balestrini R."/>
            <person name="Da Silva C."/>
            <person name="Montanini B."/>
            <person name="Hainaut M."/>
            <person name="Levati E."/>
            <person name="Barry K.W."/>
            <person name="Belfiori B."/>
            <person name="Cichocki N."/>
            <person name="Clum A."/>
            <person name="Dockter R.B."/>
            <person name="Fauchery L."/>
            <person name="Guy J."/>
            <person name="Iotti M."/>
            <person name="Le Tacon F."/>
            <person name="Lindquist E.A."/>
            <person name="Lipzen A."/>
            <person name="Malagnac F."/>
            <person name="Mello A."/>
            <person name="Molinier V."/>
            <person name="Miyauchi S."/>
            <person name="Poulain J."/>
            <person name="Riccioni C."/>
            <person name="Rubini A."/>
            <person name="Sitrit Y."/>
            <person name="Splivallo R."/>
            <person name="Traeger S."/>
            <person name="Wang M."/>
            <person name="Zifcakova L."/>
            <person name="Wipf D."/>
            <person name="Zambonelli A."/>
            <person name="Paolocci F."/>
            <person name="Nowrousian M."/>
            <person name="Ottonello S."/>
            <person name="Baldrian P."/>
            <person name="Spatafora J.W."/>
            <person name="Henrissat B."/>
            <person name="Nagy L.G."/>
            <person name="Aury J.M."/>
            <person name="Wincker P."/>
            <person name="Grigoriev I.V."/>
            <person name="Bonfante P."/>
            <person name="Martin F.M."/>
        </authorList>
    </citation>
    <scope>NUCLEOTIDE SEQUENCE [LARGE SCALE GENOMIC DNA]</scope>
    <source>
        <strain evidence="1 2">RN42</strain>
    </source>
</reference>
<evidence type="ECO:0000313" key="1">
    <source>
        <dbReference type="EMBL" id="RPA75643.1"/>
    </source>
</evidence>
<protein>
    <submittedName>
        <fullName evidence="1">Uncharacterized protein</fullName>
    </submittedName>
</protein>
<sequence length="516" mass="56937">MEISLEEDYKEKTDYLFAHTKAVAKEASLTGGFEGSLQICTGEGGSFNRLEDVILGGLDTPTADTTPRLRVEVWQESTINFITKVTADRLGEKEGIPSGDEAAGGGILGALGGQNQVPPNDTGAVVRDSIPHLRYTSDPAFLLEFAAGQTIPQVHGIVLAPVLLSGHHCLLLPCLVVEDIPGRDKTSQNGLDLVISQKYLSANYWRVGKGWDPALGGRFNVSQLPSSIRLDNGTLTVDAIFSPPRPDHAVAVGGSMAILFELGSFLNLVSTAEDAITLGNRFFAGFKFGETLAYQMMDECRGAGLTLLMVVCCALDIVQNYGYPVEEVVVRVPEAQIEPFEQFQKEAVEEVAGQKFMFNTKGDKVPNFDMFWIFHALYRRLERMEIRLSLDRSSDQYQQEARRLVGLEEENTAAVPDEELLPEELPVPMSASHGGINLINWARNKYVTYSRHIYKTDGIDHIRTTAVKGDVCSNCGEDIFADRIYGFEGAYACLVCQDFRCGYCARRKTRCPYLFQ</sequence>
<keyword evidence="2" id="KW-1185">Reference proteome</keyword>